<accession>A0A2A4B1T3</accession>
<dbReference type="SUPFAM" id="SSF46785">
    <property type="entry name" value="Winged helix' DNA-binding domain"/>
    <property type="match status" value="1"/>
</dbReference>
<dbReference type="InterPro" id="IPR036390">
    <property type="entry name" value="WH_DNA-bd_sf"/>
</dbReference>
<keyword evidence="7" id="KW-0479">Metal-binding</keyword>
<gene>
    <name evidence="9" type="ORF">COC42_16420</name>
</gene>
<keyword evidence="4" id="KW-0805">Transcription regulation</keyword>
<dbReference type="OrthoDB" id="9801127at2"/>
<evidence type="ECO:0000256" key="4">
    <source>
        <dbReference type="ARBA" id="ARBA00023015"/>
    </source>
</evidence>
<dbReference type="AlphaFoldDB" id="A0A2A4B1T3"/>
<evidence type="ECO:0000256" key="8">
    <source>
        <dbReference type="PIRSR" id="PIRSR602481-2"/>
    </source>
</evidence>
<dbReference type="Proteomes" id="UP000218366">
    <property type="component" value="Unassembled WGS sequence"/>
</dbReference>
<comment type="cofactor">
    <cofactor evidence="7">
        <name>Zn(2+)</name>
        <dbReference type="ChEBI" id="CHEBI:29105"/>
    </cofactor>
    <text evidence="7">Binds 1 zinc ion per subunit.</text>
</comment>
<dbReference type="PANTHER" id="PTHR33202:SF6">
    <property type="entry name" value="ZINC UPTAKE REGULATION PROTEIN"/>
    <property type="match status" value="1"/>
</dbReference>
<feature type="binding site" evidence="7">
    <location>
        <position position="152"/>
    </location>
    <ligand>
        <name>Zn(2+)</name>
        <dbReference type="ChEBI" id="CHEBI:29105"/>
    </ligand>
</feature>
<evidence type="ECO:0000256" key="3">
    <source>
        <dbReference type="ARBA" id="ARBA00022833"/>
    </source>
</evidence>
<reference evidence="9 10" key="1">
    <citation type="submission" date="2017-09" db="EMBL/GenBank/DDBJ databases">
        <title>Sphingomonas spermidinifaciens 9NM-10, whole genome shotgun sequence.</title>
        <authorList>
            <person name="Feng G."/>
            <person name="Zhu H."/>
        </authorList>
    </citation>
    <scope>NUCLEOTIDE SEQUENCE [LARGE SCALE GENOMIC DNA]</scope>
    <source>
        <strain evidence="9 10">9NM-10</strain>
    </source>
</reference>
<evidence type="ECO:0000313" key="10">
    <source>
        <dbReference type="Proteomes" id="UP000218366"/>
    </source>
</evidence>
<dbReference type="InterPro" id="IPR002481">
    <property type="entry name" value="FUR"/>
</dbReference>
<dbReference type="GO" id="GO:0045892">
    <property type="term" value="P:negative regulation of DNA-templated transcription"/>
    <property type="evidence" value="ECO:0007669"/>
    <property type="project" value="TreeGrafter"/>
</dbReference>
<dbReference type="GO" id="GO:0008270">
    <property type="term" value="F:zinc ion binding"/>
    <property type="evidence" value="ECO:0007669"/>
    <property type="project" value="TreeGrafter"/>
</dbReference>
<keyword evidence="10" id="KW-1185">Reference proteome</keyword>
<evidence type="ECO:0000256" key="7">
    <source>
        <dbReference type="PIRSR" id="PIRSR602481-1"/>
    </source>
</evidence>
<comment type="similarity">
    <text evidence="1">Belongs to the Fur family.</text>
</comment>
<dbReference type="Pfam" id="PF01475">
    <property type="entry name" value="FUR"/>
    <property type="match status" value="1"/>
</dbReference>
<evidence type="ECO:0000313" key="9">
    <source>
        <dbReference type="EMBL" id="PCD01698.1"/>
    </source>
</evidence>
<dbReference type="PANTHER" id="PTHR33202">
    <property type="entry name" value="ZINC UPTAKE REGULATION PROTEIN"/>
    <property type="match status" value="1"/>
</dbReference>
<keyword evidence="3 7" id="KW-0862">Zinc</keyword>
<keyword evidence="2" id="KW-0678">Repressor</keyword>
<feature type="binding site" evidence="7">
    <location>
        <position position="155"/>
    </location>
    <ligand>
        <name>Zn(2+)</name>
        <dbReference type="ChEBI" id="CHEBI:29105"/>
    </ligand>
</feature>
<dbReference type="InterPro" id="IPR036388">
    <property type="entry name" value="WH-like_DNA-bd_sf"/>
</dbReference>
<dbReference type="GO" id="GO:0000976">
    <property type="term" value="F:transcription cis-regulatory region binding"/>
    <property type="evidence" value="ECO:0007669"/>
    <property type="project" value="TreeGrafter"/>
</dbReference>
<dbReference type="RefSeq" id="WP_096344443.1">
    <property type="nucleotide sequence ID" value="NZ_NWMW01000003.1"/>
</dbReference>
<dbReference type="EMBL" id="NWMW01000003">
    <property type="protein sequence ID" value="PCD01698.1"/>
    <property type="molecule type" value="Genomic_DNA"/>
</dbReference>
<comment type="caution">
    <text evidence="9">The sequence shown here is derived from an EMBL/GenBank/DDBJ whole genome shotgun (WGS) entry which is preliminary data.</text>
</comment>
<dbReference type="Gene3D" id="1.10.10.10">
    <property type="entry name" value="Winged helix-like DNA-binding domain superfamily/Winged helix DNA-binding domain"/>
    <property type="match status" value="1"/>
</dbReference>
<keyword evidence="6" id="KW-0804">Transcription</keyword>
<proteinExistence type="inferred from homology"/>
<evidence type="ECO:0000256" key="5">
    <source>
        <dbReference type="ARBA" id="ARBA00023125"/>
    </source>
</evidence>
<feature type="binding site" evidence="7">
    <location>
        <position position="112"/>
    </location>
    <ligand>
        <name>Zn(2+)</name>
        <dbReference type="ChEBI" id="CHEBI:29105"/>
    </ligand>
</feature>
<feature type="binding site" evidence="7">
    <location>
        <position position="115"/>
    </location>
    <ligand>
        <name>Zn(2+)</name>
        <dbReference type="ChEBI" id="CHEBI:29105"/>
    </ligand>
</feature>
<dbReference type="GO" id="GO:0005829">
    <property type="term" value="C:cytosol"/>
    <property type="evidence" value="ECO:0007669"/>
    <property type="project" value="TreeGrafter"/>
</dbReference>
<dbReference type="GO" id="GO:0003700">
    <property type="term" value="F:DNA-binding transcription factor activity"/>
    <property type="evidence" value="ECO:0007669"/>
    <property type="project" value="InterPro"/>
</dbReference>
<organism evidence="9 10">
    <name type="scientific">Sphingomonas spermidinifaciens</name>
    <dbReference type="NCBI Taxonomy" id="1141889"/>
    <lineage>
        <taxon>Bacteria</taxon>
        <taxon>Pseudomonadati</taxon>
        <taxon>Pseudomonadota</taxon>
        <taxon>Alphaproteobacteria</taxon>
        <taxon>Sphingomonadales</taxon>
        <taxon>Sphingomonadaceae</taxon>
        <taxon>Sphingomonas</taxon>
    </lineage>
</organism>
<feature type="binding site" evidence="8">
    <location>
        <position position="106"/>
    </location>
    <ligand>
        <name>Fe cation</name>
        <dbReference type="ChEBI" id="CHEBI:24875"/>
    </ligand>
</feature>
<protein>
    <submittedName>
        <fullName evidence="9">Transcriptional repressor</fullName>
    </submittedName>
</protein>
<evidence type="ECO:0000256" key="6">
    <source>
        <dbReference type="ARBA" id="ARBA00023163"/>
    </source>
</evidence>
<sequence>MAQASVSHRHHDSRGEALTAAARTTLEEAGEQWTPMRASVFEVLARFDKPASAYDIAEAVSQEVGRRVAANSVYRILDLFVAADLARRVESVNAYVANTHPGCLHDCIFLVCDRCGEARHLDADRVTAMVREVAGDRGFVARRPIVEVRGLCADCAQAEG</sequence>
<name>A0A2A4B1T3_9SPHN</name>
<keyword evidence="5" id="KW-0238">DNA-binding</keyword>
<dbReference type="InterPro" id="IPR043135">
    <property type="entry name" value="Fur_C"/>
</dbReference>
<dbReference type="Gene3D" id="3.30.1490.190">
    <property type="match status" value="1"/>
</dbReference>
<evidence type="ECO:0000256" key="2">
    <source>
        <dbReference type="ARBA" id="ARBA00022491"/>
    </source>
</evidence>
<dbReference type="GO" id="GO:1900376">
    <property type="term" value="P:regulation of secondary metabolite biosynthetic process"/>
    <property type="evidence" value="ECO:0007669"/>
    <property type="project" value="TreeGrafter"/>
</dbReference>
<comment type="cofactor">
    <cofactor evidence="8">
        <name>Mn(2+)</name>
        <dbReference type="ChEBI" id="CHEBI:29035"/>
    </cofactor>
    <cofactor evidence="8">
        <name>Fe(2+)</name>
        <dbReference type="ChEBI" id="CHEBI:29033"/>
    </cofactor>
    <text evidence="8">Binds 1 Mn(2+) or Fe(2+) ion per subunit.</text>
</comment>
<keyword evidence="8" id="KW-0408">Iron</keyword>
<evidence type="ECO:0000256" key="1">
    <source>
        <dbReference type="ARBA" id="ARBA00007957"/>
    </source>
</evidence>